<organism evidence="1">
    <name type="scientific">Anguilla anguilla</name>
    <name type="common">European freshwater eel</name>
    <name type="synonym">Muraena anguilla</name>
    <dbReference type="NCBI Taxonomy" id="7936"/>
    <lineage>
        <taxon>Eukaryota</taxon>
        <taxon>Metazoa</taxon>
        <taxon>Chordata</taxon>
        <taxon>Craniata</taxon>
        <taxon>Vertebrata</taxon>
        <taxon>Euteleostomi</taxon>
        <taxon>Actinopterygii</taxon>
        <taxon>Neopterygii</taxon>
        <taxon>Teleostei</taxon>
        <taxon>Anguilliformes</taxon>
        <taxon>Anguillidae</taxon>
        <taxon>Anguilla</taxon>
    </lineage>
</organism>
<sequence>MGFFLTAFAEGTGRIGCQSPRPIRATFRPFAII</sequence>
<dbReference type="AlphaFoldDB" id="A0A0E9RU88"/>
<reference evidence="1" key="2">
    <citation type="journal article" date="2015" name="Fish Shellfish Immunol.">
        <title>Early steps in the European eel (Anguilla anguilla)-Vibrio vulnificus interaction in the gills: Role of the RtxA13 toxin.</title>
        <authorList>
            <person name="Callol A."/>
            <person name="Pajuelo D."/>
            <person name="Ebbesson L."/>
            <person name="Teles M."/>
            <person name="MacKenzie S."/>
            <person name="Amaro C."/>
        </authorList>
    </citation>
    <scope>NUCLEOTIDE SEQUENCE</scope>
</reference>
<proteinExistence type="predicted"/>
<name>A0A0E9RU88_ANGAN</name>
<reference evidence="1" key="1">
    <citation type="submission" date="2014-11" db="EMBL/GenBank/DDBJ databases">
        <authorList>
            <person name="Amaro Gonzalez C."/>
        </authorList>
    </citation>
    <scope>NUCLEOTIDE SEQUENCE</scope>
</reference>
<accession>A0A0E9RU88</accession>
<evidence type="ECO:0000313" key="1">
    <source>
        <dbReference type="EMBL" id="JAH31838.1"/>
    </source>
</evidence>
<protein>
    <submittedName>
        <fullName evidence="1">Uncharacterized protein</fullName>
    </submittedName>
</protein>
<dbReference type="EMBL" id="GBXM01076739">
    <property type="protein sequence ID" value="JAH31838.1"/>
    <property type="molecule type" value="Transcribed_RNA"/>
</dbReference>